<protein>
    <submittedName>
        <fullName evidence="3">Cupin 2, conserved barrel domain protein</fullName>
    </submittedName>
</protein>
<dbReference type="STRING" id="425104.Ssed_0950"/>
<dbReference type="RefSeq" id="WP_012141297.1">
    <property type="nucleotide sequence ID" value="NC_009831.1"/>
</dbReference>
<dbReference type="AlphaFoldDB" id="A8FRT8"/>
<feature type="domain" description="Cupin type-2" evidence="2">
    <location>
        <begin position="43"/>
        <end position="114"/>
    </location>
</feature>
<dbReference type="InterPro" id="IPR051610">
    <property type="entry name" value="GPI/OXD"/>
</dbReference>
<dbReference type="GO" id="GO:0046872">
    <property type="term" value="F:metal ion binding"/>
    <property type="evidence" value="ECO:0007669"/>
    <property type="project" value="UniProtKB-KW"/>
</dbReference>
<dbReference type="CDD" id="cd02224">
    <property type="entry name" value="cupin_SPO2919-like"/>
    <property type="match status" value="1"/>
</dbReference>
<dbReference type="OrthoDB" id="116921at2"/>
<evidence type="ECO:0000313" key="4">
    <source>
        <dbReference type="Proteomes" id="UP000002015"/>
    </source>
</evidence>
<dbReference type="InterPro" id="IPR011051">
    <property type="entry name" value="RmlC_Cupin_sf"/>
</dbReference>
<dbReference type="PANTHER" id="PTHR35848:SF9">
    <property type="entry name" value="SLL1358 PROTEIN"/>
    <property type="match status" value="1"/>
</dbReference>
<dbReference type="eggNOG" id="COG3837">
    <property type="taxonomic scope" value="Bacteria"/>
</dbReference>
<name>A8FRT8_SHESH</name>
<gene>
    <name evidence="3" type="ordered locus">Ssed_0950</name>
</gene>
<organism evidence="3 4">
    <name type="scientific">Shewanella sediminis (strain HAW-EB3)</name>
    <dbReference type="NCBI Taxonomy" id="425104"/>
    <lineage>
        <taxon>Bacteria</taxon>
        <taxon>Pseudomonadati</taxon>
        <taxon>Pseudomonadota</taxon>
        <taxon>Gammaproteobacteria</taxon>
        <taxon>Alteromonadales</taxon>
        <taxon>Shewanellaceae</taxon>
        <taxon>Shewanella</taxon>
    </lineage>
</organism>
<dbReference type="EMBL" id="CP000821">
    <property type="protein sequence ID" value="ABV35561.1"/>
    <property type="molecule type" value="Genomic_DNA"/>
</dbReference>
<sequence>MTTTKIIKVDDICWESWQHSAKYTSQQKHIGDAVGCEKIGVTMERLAPGKISTVAHYHTKEEEHLYALQGEATLLINGEPHPFKQGDYVCFNADTAIAHTLRNDSNEEFTFLVIGNRDKHDVVVYPENNKVLVRAVDEIYAKRPTNYWDPDTDTDTDK</sequence>
<dbReference type="KEGG" id="sse:Ssed_0950"/>
<proteinExistence type="predicted"/>
<keyword evidence="1" id="KW-0479">Metal-binding</keyword>
<evidence type="ECO:0000259" key="2">
    <source>
        <dbReference type="Pfam" id="PF07883"/>
    </source>
</evidence>
<keyword evidence="4" id="KW-1185">Reference proteome</keyword>
<dbReference type="HOGENOM" id="CLU_119066_1_0_6"/>
<dbReference type="PANTHER" id="PTHR35848">
    <property type="entry name" value="OXALATE-BINDING PROTEIN"/>
    <property type="match status" value="1"/>
</dbReference>
<accession>A8FRT8</accession>
<reference evidence="3 4" key="1">
    <citation type="submission" date="2007-08" db="EMBL/GenBank/DDBJ databases">
        <title>Complete sequence of Shewanella sediminis HAW-EB3.</title>
        <authorList>
            <consortium name="US DOE Joint Genome Institute"/>
            <person name="Copeland A."/>
            <person name="Lucas S."/>
            <person name="Lapidus A."/>
            <person name="Barry K."/>
            <person name="Glavina del Rio T."/>
            <person name="Dalin E."/>
            <person name="Tice H."/>
            <person name="Pitluck S."/>
            <person name="Chertkov O."/>
            <person name="Brettin T."/>
            <person name="Bruce D."/>
            <person name="Detter J.C."/>
            <person name="Han C."/>
            <person name="Schmutz J."/>
            <person name="Larimer F."/>
            <person name="Land M."/>
            <person name="Hauser L."/>
            <person name="Kyrpides N."/>
            <person name="Kim E."/>
            <person name="Zhao J.-S."/>
            <person name="Richardson P."/>
        </authorList>
    </citation>
    <scope>NUCLEOTIDE SEQUENCE [LARGE SCALE GENOMIC DNA]</scope>
    <source>
        <strain evidence="3 4">HAW-EB3</strain>
    </source>
</reference>
<evidence type="ECO:0000313" key="3">
    <source>
        <dbReference type="EMBL" id="ABV35561.1"/>
    </source>
</evidence>
<dbReference type="Proteomes" id="UP000002015">
    <property type="component" value="Chromosome"/>
</dbReference>
<evidence type="ECO:0000256" key="1">
    <source>
        <dbReference type="ARBA" id="ARBA00022723"/>
    </source>
</evidence>
<dbReference type="SUPFAM" id="SSF51182">
    <property type="entry name" value="RmlC-like cupins"/>
    <property type="match status" value="1"/>
</dbReference>
<dbReference type="InterPro" id="IPR013096">
    <property type="entry name" value="Cupin_2"/>
</dbReference>
<dbReference type="Pfam" id="PF07883">
    <property type="entry name" value="Cupin_2"/>
    <property type="match status" value="1"/>
</dbReference>
<dbReference type="InterPro" id="IPR014710">
    <property type="entry name" value="RmlC-like_jellyroll"/>
</dbReference>
<dbReference type="Gene3D" id="2.60.120.10">
    <property type="entry name" value="Jelly Rolls"/>
    <property type="match status" value="1"/>
</dbReference>